<gene>
    <name evidence="3" type="ORF">ERS852450_02239</name>
</gene>
<protein>
    <submittedName>
        <fullName evidence="3">CRISPR type III-A/MTUBE-associated protein Csm6</fullName>
    </submittedName>
</protein>
<dbReference type="InterPro" id="IPR053941">
    <property type="entry name" value="Csm6_HEPN"/>
</dbReference>
<dbReference type="InterPro" id="IPR013489">
    <property type="entry name" value="CRISPR-assoc_prot_Csm6"/>
</dbReference>
<organism evidence="3 4">
    <name type="scientific">Anaerobutyricum hallii</name>
    <dbReference type="NCBI Taxonomy" id="39488"/>
    <lineage>
        <taxon>Bacteria</taxon>
        <taxon>Bacillati</taxon>
        <taxon>Bacillota</taxon>
        <taxon>Clostridia</taxon>
        <taxon>Lachnospirales</taxon>
        <taxon>Lachnospiraceae</taxon>
        <taxon>Anaerobutyricum</taxon>
    </lineage>
</organism>
<dbReference type="NCBIfam" id="TIGR02672">
    <property type="entry name" value="cas_csm6"/>
    <property type="match status" value="1"/>
</dbReference>
<dbReference type="EMBL" id="CYZL01000021">
    <property type="protein sequence ID" value="CUO69714.1"/>
    <property type="molecule type" value="Genomic_DNA"/>
</dbReference>
<dbReference type="Pfam" id="PF09659">
    <property type="entry name" value="Cas_Csm6_HEPN"/>
    <property type="match status" value="1"/>
</dbReference>
<dbReference type="InterPro" id="IPR053955">
    <property type="entry name" value="Csm6_CARF"/>
</dbReference>
<evidence type="ECO:0000313" key="3">
    <source>
        <dbReference type="EMBL" id="CUO69714.1"/>
    </source>
</evidence>
<accession>A0A174H494</accession>
<name>A0A174H494_9FIRM</name>
<dbReference type="RefSeq" id="WP_055299149.1">
    <property type="nucleotide sequence ID" value="NZ_BLYK01000020.1"/>
</dbReference>
<dbReference type="AlphaFoldDB" id="A0A174H494"/>
<feature type="domain" description="Csm6 HEPN" evidence="1">
    <location>
        <begin position="259"/>
        <end position="436"/>
    </location>
</feature>
<evidence type="ECO:0000259" key="1">
    <source>
        <dbReference type="Pfam" id="PF09659"/>
    </source>
</evidence>
<feature type="domain" description="Csm6 CARF" evidence="2">
    <location>
        <begin position="72"/>
        <end position="176"/>
    </location>
</feature>
<reference evidence="3 4" key="1">
    <citation type="submission" date="2015-09" db="EMBL/GenBank/DDBJ databases">
        <authorList>
            <consortium name="Pathogen Informatics"/>
        </authorList>
    </citation>
    <scope>NUCLEOTIDE SEQUENCE [LARGE SCALE GENOMIC DNA]</scope>
    <source>
        <strain evidence="3 4">2789STDY5834835</strain>
    </source>
</reference>
<dbReference type="Proteomes" id="UP000095679">
    <property type="component" value="Unassembled WGS sequence"/>
</dbReference>
<evidence type="ECO:0000259" key="2">
    <source>
        <dbReference type="Pfam" id="PF22208"/>
    </source>
</evidence>
<evidence type="ECO:0000313" key="4">
    <source>
        <dbReference type="Proteomes" id="UP000095679"/>
    </source>
</evidence>
<sequence length="442" mass="51976">MTRVLFSPIGGTDPISNCRDGAMLHICRVYKPDIVYLHMSKEMLEFQRQNDRYRYCIKKLGEKLEHSFKVVVIEREDLEEVQIFDSFIDEYQEILQDILMKHKGCELYLNVSSGTPAMKSSLQILGVLSEGRMKTIQVSTPVRKINPHLESHNDYDVELYWECDDDNSEELFKNRCQESQKNNLLDEIKRQSIIRYIEAYDYSAALSEAKTLVEPLPIMAQKYLRSAHHRTQLNFIGIDNELGKEKKKILPVSDEKVCNIFEHILNLQIKVQKEEYVDFIRGITPVLVDLFQIALKESGGLNYRQYVKINKQGVEKWDINKLETNPRLLQVFRNNFGLNFKSTPVYSSNLLPCIEEYSNNEELINLSKRLREFEENVRNMAAHKIVSVTREWIKQYSNGYTPEKILSMLKEYVQLLNMGIKENYWDSYNAMNQLIIDLIKWR</sequence>
<dbReference type="Pfam" id="PF22208">
    <property type="entry name" value="Cas_Csm6_CARF"/>
    <property type="match status" value="1"/>
</dbReference>
<proteinExistence type="predicted"/>